<keyword evidence="1" id="KW-1133">Transmembrane helix</keyword>
<dbReference type="KEGG" id="ebm:SG0102_06390"/>
<reference evidence="2 3" key="1">
    <citation type="submission" date="2018-11" db="EMBL/GenBank/DDBJ databases">
        <title>Novel Erysipelotrichaceae bacterium isolated from small intestine of a swine.</title>
        <authorList>
            <person name="Kim J.S."/>
            <person name="Choe H."/>
            <person name="Lee Y.R."/>
            <person name="Kim K.M."/>
            <person name="Park D.S."/>
        </authorList>
    </citation>
    <scope>NUCLEOTIDE SEQUENCE [LARGE SCALE GENOMIC DNA]</scope>
    <source>
        <strain evidence="2 3">SG0102</strain>
    </source>
</reference>
<feature type="transmembrane region" description="Helical" evidence="1">
    <location>
        <begin position="134"/>
        <end position="153"/>
    </location>
</feature>
<feature type="transmembrane region" description="Helical" evidence="1">
    <location>
        <begin position="55"/>
        <end position="75"/>
    </location>
</feature>
<dbReference type="Proteomes" id="UP000268059">
    <property type="component" value="Chromosome"/>
</dbReference>
<evidence type="ECO:0000313" key="3">
    <source>
        <dbReference type="Proteomes" id="UP000268059"/>
    </source>
</evidence>
<dbReference type="AlphaFoldDB" id="A0A3G9JBH6"/>
<keyword evidence="3" id="KW-1185">Reference proteome</keyword>
<dbReference type="RefSeq" id="WP_125118631.1">
    <property type="nucleotide sequence ID" value="NZ_AP019309.1"/>
</dbReference>
<sequence>MKMISTEAARLRRAPGHLLTIILYFIITMGGFYHYMISHDALKTLPQLLAVMYNGPAYCLLTVVIGLHISSFMHLDQKQGETAMLVSTLKDKGKLIFTRFYALAFRLLLGQLITTGIVLGMIVFGMHIECDEPFYALLVFIEVYLTYLFVASFSMLVNLLCKDEIFANVVIIIFALIPVGAYTLLNMTNIDLTGVLVSATFYELMKDVTIYQGLLASLLALLYTCACLLIGGIVIRSREIS</sequence>
<protein>
    <submittedName>
        <fullName evidence="2">Uncharacterized protein</fullName>
    </submittedName>
</protein>
<accession>A0A3G9JBH6</accession>
<name>A0A3G9JBH6_9FIRM</name>
<keyword evidence="1" id="KW-0472">Membrane</keyword>
<evidence type="ECO:0000256" key="1">
    <source>
        <dbReference type="SAM" id="Phobius"/>
    </source>
</evidence>
<proteinExistence type="predicted"/>
<feature type="transmembrane region" description="Helical" evidence="1">
    <location>
        <begin position="165"/>
        <end position="185"/>
    </location>
</feature>
<keyword evidence="1" id="KW-0812">Transmembrane</keyword>
<gene>
    <name evidence="2" type="ORF">SG0102_06390</name>
</gene>
<dbReference type="InParanoid" id="A0A3G9JBH6"/>
<dbReference type="EMBL" id="AP019309">
    <property type="protein sequence ID" value="BBH25705.1"/>
    <property type="molecule type" value="Genomic_DNA"/>
</dbReference>
<evidence type="ECO:0000313" key="2">
    <source>
        <dbReference type="EMBL" id="BBH25705.1"/>
    </source>
</evidence>
<feature type="transmembrane region" description="Helical" evidence="1">
    <location>
        <begin position="210"/>
        <end position="235"/>
    </location>
</feature>
<feature type="transmembrane region" description="Helical" evidence="1">
    <location>
        <begin position="16"/>
        <end position="35"/>
    </location>
</feature>
<organism evidence="2 3">
    <name type="scientific">Intestinibaculum porci</name>
    <dbReference type="NCBI Taxonomy" id="2487118"/>
    <lineage>
        <taxon>Bacteria</taxon>
        <taxon>Bacillati</taxon>
        <taxon>Bacillota</taxon>
        <taxon>Erysipelotrichia</taxon>
        <taxon>Erysipelotrichales</taxon>
        <taxon>Erysipelotrichaceae</taxon>
        <taxon>Intestinibaculum</taxon>
    </lineage>
</organism>
<feature type="transmembrane region" description="Helical" evidence="1">
    <location>
        <begin position="100"/>
        <end position="128"/>
    </location>
</feature>